<dbReference type="AlphaFoldDB" id="A0A1T4M3I0"/>
<dbReference type="Pfam" id="PF16407">
    <property type="entry name" value="PKD_2"/>
    <property type="match status" value="1"/>
</dbReference>
<dbReference type="Proteomes" id="UP000189956">
    <property type="component" value="Unassembled WGS sequence"/>
</dbReference>
<dbReference type="RefSeq" id="WP_078735804.1">
    <property type="nucleotide sequence ID" value="NZ_FUWL01000010.1"/>
</dbReference>
<evidence type="ECO:0000313" key="2">
    <source>
        <dbReference type="Proteomes" id="UP000189956"/>
    </source>
</evidence>
<sequence>MKRILYFIFFLMLITSCFKDTGNYDYLELNPPRWLSEQRGVYAAYGGTNIHIEGSKLFVWPKDSALRAESVRYEWVVNGKVVSDKLDFEMPVEELMQKVGIKDYNLDKSYHGVFKIIEKDSEISFQKIFNLWLYPYYANGDWAIFSDKNGKAQISTLRKRWTSDQKREFLLKNDAFEEHNNNKSIEGKPIEMSWSYAKHIGVSGAYTVLTDQGSYIISADNLEYIGSLDDEFLDGKPANFKPIARADIDVLGPDGRPVTFVASEDGLVYTRVMGANYLGGKFLSEPYKLDDKGYDISLFGSSRFTSNILCYDEKNKRILYASQFIERLSANDGTMNSIPVYRTRLTPLASTPGFPLADLGDNIDIVAIRATSHYPGRWYNFIVRSLESMFTIFYNKKDDPQFTYTADIAVNNQKMYVRDLPNKSKIKLPHMTKDDLILTTGNLRYGITEGNARHRVFITRSRDNSIWYYTHSMNAMDSSVSWKKFDVPIESKITAISYDYSDCAWLMIGCENGDIMLYDITVVSQPVLLYKGNVGGKVLSFRGLGFRTSSHDR</sequence>
<dbReference type="EMBL" id="FUWL01000010">
    <property type="protein sequence ID" value="SJZ61274.1"/>
    <property type="molecule type" value="Genomic_DNA"/>
</dbReference>
<name>A0A1T4M3I0_PORCN</name>
<protein>
    <recommendedName>
        <fullName evidence="3">Lipoprotein</fullName>
    </recommendedName>
</protein>
<organism evidence="1 2">
    <name type="scientific">Porphyromonas cangingivalis</name>
    <dbReference type="NCBI Taxonomy" id="36874"/>
    <lineage>
        <taxon>Bacteria</taxon>
        <taxon>Pseudomonadati</taxon>
        <taxon>Bacteroidota</taxon>
        <taxon>Bacteroidia</taxon>
        <taxon>Bacteroidales</taxon>
        <taxon>Porphyromonadaceae</taxon>
        <taxon>Porphyromonas</taxon>
    </lineage>
</organism>
<dbReference type="InterPro" id="IPR032183">
    <property type="entry name" value="PKD-like"/>
</dbReference>
<evidence type="ECO:0008006" key="3">
    <source>
        <dbReference type="Google" id="ProtNLM"/>
    </source>
</evidence>
<proteinExistence type="predicted"/>
<dbReference type="PROSITE" id="PS51257">
    <property type="entry name" value="PROKAR_LIPOPROTEIN"/>
    <property type="match status" value="1"/>
</dbReference>
<reference evidence="1 2" key="1">
    <citation type="submission" date="2017-02" db="EMBL/GenBank/DDBJ databases">
        <authorList>
            <person name="Peterson S.W."/>
        </authorList>
    </citation>
    <scope>NUCLEOTIDE SEQUENCE [LARGE SCALE GENOMIC DNA]</scope>
    <source>
        <strain evidence="1 2">ATCC 700135</strain>
    </source>
</reference>
<accession>A0A1T4M3I0</accession>
<gene>
    <name evidence="1" type="ORF">SAMN02745205_01370</name>
</gene>
<evidence type="ECO:0000313" key="1">
    <source>
        <dbReference type="EMBL" id="SJZ61274.1"/>
    </source>
</evidence>